<sequence length="493" mass="56034">MKVLIVVNDPKDWPLAISDVQIVPARAYLTDAAYAEMTSARVFNLCKSYRYQSTGYYVSLLAAARGHKPLPDVATIQDFKTQAIIRIASDDLDQIIQQSLAQIKSPEFVVSIYFGHNVAKRHEKLAQQLFKIFQAPFLRAGFSHNEKEGKWQLAGITPMAASDIPEDHRDFAVEMAREYFKGRHRIFHRRRTARYDLAILHDPAEAEAPSNAKALQRIVKGAEAVGFGVEFIQKDDYGRLAEFDALFIRETTSVLHHTYRFARRGVAEGLVVIDDPESILRCTNKVFLAEIFTRHRIPIPKTRILHQGNWQQFSVELGFPCVLKKPDSSFSQGVVKVENEAELAREVSALLQKSELVIAQEFMPTTYDWRIGVFDRQPLFACKYFMARKHWQIIKRDQDGCKLTDGEAETLPVEHCPPGLIKLALKASALIGDGLYGVDIKQVGNRFYLIEINDNPNIDAGVEDKVLKDELYLRLMRVFARRVDERKGGGLWA</sequence>
<dbReference type="GO" id="GO:0046872">
    <property type="term" value="F:metal ion binding"/>
    <property type="evidence" value="ECO:0007669"/>
    <property type="project" value="InterPro"/>
</dbReference>
<keyword evidence="5" id="KW-1185">Reference proteome</keyword>
<dbReference type="Proteomes" id="UP001154240">
    <property type="component" value="Unassembled WGS sequence"/>
</dbReference>
<dbReference type="RefSeq" id="WP_307633748.1">
    <property type="nucleotide sequence ID" value="NZ_JAPHEH010000001.1"/>
</dbReference>
<dbReference type="InterPro" id="IPR025839">
    <property type="entry name" value="RLAN_dom"/>
</dbReference>
<dbReference type="EMBL" id="JAPHEH010000001">
    <property type="protein sequence ID" value="MDG4476783.1"/>
    <property type="molecule type" value="Genomic_DNA"/>
</dbReference>
<evidence type="ECO:0000313" key="5">
    <source>
        <dbReference type="Proteomes" id="UP001154240"/>
    </source>
</evidence>
<dbReference type="InterPro" id="IPR011095">
    <property type="entry name" value="Dala_Dala_lig_C"/>
</dbReference>
<comment type="caution">
    <text evidence="4">The sequence shown here is derived from an EMBL/GenBank/DDBJ whole genome shotgun (WGS) entry which is preliminary data.</text>
</comment>
<accession>A0A9X4RN18</accession>
<dbReference type="Pfam" id="PF07478">
    <property type="entry name" value="Dala_Dala_lig_C"/>
    <property type="match status" value="1"/>
</dbReference>
<dbReference type="GO" id="GO:0005737">
    <property type="term" value="C:cytoplasm"/>
    <property type="evidence" value="ECO:0007669"/>
    <property type="project" value="TreeGrafter"/>
</dbReference>
<reference evidence="4" key="2">
    <citation type="submission" date="2022-10" db="EMBL/GenBank/DDBJ databases">
        <authorList>
            <person name="Aronson H.S."/>
        </authorList>
    </citation>
    <scope>NUCLEOTIDE SEQUENCE</scope>
    <source>
        <strain evidence="4">RS19-109</strain>
    </source>
</reference>
<reference evidence="4" key="1">
    <citation type="journal article" date="2022" name="bioRxiv">
        <title>Thiovibrio frasassiensisgen. nov., sp. nov., an autotrophic, elemental sulfur disproportionating bacterium isolated from sulfidic karst sediment, and proposal of Thiovibrionaceae fam. nov.</title>
        <authorList>
            <person name="Aronson H."/>
            <person name="Thomas C."/>
            <person name="Bhattacharyya M."/>
            <person name="Eckstein S."/>
            <person name="Jensen S."/>
            <person name="Barco R."/>
            <person name="Macalady J."/>
            <person name="Amend J."/>
        </authorList>
    </citation>
    <scope>NUCLEOTIDE SEQUENCE</scope>
    <source>
        <strain evidence="4">RS19-109</strain>
    </source>
</reference>
<dbReference type="Gene3D" id="3.30.470.20">
    <property type="entry name" value="ATP-grasp fold, B domain"/>
    <property type="match status" value="1"/>
</dbReference>
<keyword evidence="2" id="KW-0547">Nucleotide-binding</keyword>
<dbReference type="PANTHER" id="PTHR21621:SF0">
    <property type="entry name" value="BETA-CITRYLGLUTAMATE SYNTHASE B-RELATED"/>
    <property type="match status" value="1"/>
</dbReference>
<feature type="domain" description="ATP-grasp" evidence="3">
    <location>
        <begin position="289"/>
        <end position="480"/>
    </location>
</feature>
<dbReference type="Pfam" id="PF14401">
    <property type="entry name" value="RLAN"/>
    <property type="match status" value="1"/>
</dbReference>
<evidence type="ECO:0000313" key="4">
    <source>
        <dbReference type="EMBL" id="MDG4476783.1"/>
    </source>
</evidence>
<proteinExistence type="predicted"/>
<evidence type="ECO:0000256" key="1">
    <source>
        <dbReference type="ARBA" id="ARBA00022598"/>
    </source>
</evidence>
<keyword evidence="2" id="KW-0067">ATP-binding</keyword>
<dbReference type="InterPro" id="IPR011761">
    <property type="entry name" value="ATP-grasp"/>
</dbReference>
<dbReference type="GO" id="GO:0008716">
    <property type="term" value="F:D-alanine-D-alanine ligase activity"/>
    <property type="evidence" value="ECO:0007669"/>
    <property type="project" value="InterPro"/>
</dbReference>
<evidence type="ECO:0000256" key="2">
    <source>
        <dbReference type="PROSITE-ProRule" id="PRU00409"/>
    </source>
</evidence>
<dbReference type="GO" id="GO:0005524">
    <property type="term" value="F:ATP binding"/>
    <property type="evidence" value="ECO:0007669"/>
    <property type="project" value="UniProtKB-UniRule"/>
</dbReference>
<organism evidence="4 5">
    <name type="scientific">Thiovibrio frasassiensis</name>
    <dbReference type="NCBI Taxonomy" id="2984131"/>
    <lineage>
        <taxon>Bacteria</taxon>
        <taxon>Pseudomonadati</taxon>
        <taxon>Thermodesulfobacteriota</taxon>
        <taxon>Desulfobulbia</taxon>
        <taxon>Desulfobulbales</taxon>
        <taxon>Thiovibrionaceae</taxon>
        <taxon>Thiovibrio</taxon>
    </lineage>
</organism>
<gene>
    <name evidence="4" type="ORF">OLX77_11520</name>
</gene>
<protein>
    <submittedName>
        <fullName evidence="4">RimK family protein</fullName>
    </submittedName>
</protein>
<name>A0A9X4RN18_9BACT</name>
<keyword evidence="1" id="KW-0436">Ligase</keyword>
<dbReference type="PROSITE" id="PS50975">
    <property type="entry name" value="ATP_GRASP"/>
    <property type="match status" value="1"/>
</dbReference>
<dbReference type="PANTHER" id="PTHR21621">
    <property type="entry name" value="RIBOSOMAL PROTEIN S6 MODIFICATION PROTEIN"/>
    <property type="match status" value="1"/>
</dbReference>
<dbReference type="AlphaFoldDB" id="A0A9X4RN18"/>
<dbReference type="InterPro" id="IPR013815">
    <property type="entry name" value="ATP_grasp_subdomain_1"/>
</dbReference>
<dbReference type="SUPFAM" id="SSF56059">
    <property type="entry name" value="Glutathione synthetase ATP-binding domain-like"/>
    <property type="match status" value="1"/>
</dbReference>
<dbReference type="GO" id="GO:0018169">
    <property type="term" value="F:ribosomal S6-glutamic acid ligase activity"/>
    <property type="evidence" value="ECO:0007669"/>
    <property type="project" value="TreeGrafter"/>
</dbReference>
<evidence type="ECO:0000259" key="3">
    <source>
        <dbReference type="PROSITE" id="PS50975"/>
    </source>
</evidence>
<dbReference type="Gene3D" id="3.30.1490.20">
    <property type="entry name" value="ATP-grasp fold, A domain"/>
    <property type="match status" value="1"/>
</dbReference>
<dbReference type="GO" id="GO:0009432">
    <property type="term" value="P:SOS response"/>
    <property type="evidence" value="ECO:0007669"/>
    <property type="project" value="TreeGrafter"/>
</dbReference>